<keyword evidence="2" id="KW-1185">Reference proteome</keyword>
<evidence type="ECO:0000313" key="2">
    <source>
        <dbReference type="Proteomes" id="UP000789375"/>
    </source>
</evidence>
<proteinExistence type="predicted"/>
<reference evidence="1" key="1">
    <citation type="submission" date="2021-06" db="EMBL/GenBank/DDBJ databases">
        <authorList>
            <person name="Kallberg Y."/>
            <person name="Tangrot J."/>
            <person name="Rosling A."/>
        </authorList>
    </citation>
    <scope>NUCLEOTIDE SEQUENCE</scope>
    <source>
        <strain evidence="1">87-6 pot B 2015</strain>
    </source>
</reference>
<gene>
    <name evidence="1" type="ORF">FMOSSE_LOCUS538</name>
</gene>
<name>A0A9N8YPC2_FUNMO</name>
<comment type="caution">
    <text evidence="1">The sequence shown here is derived from an EMBL/GenBank/DDBJ whole genome shotgun (WGS) entry which is preliminary data.</text>
</comment>
<accession>A0A9N8YPC2</accession>
<dbReference type="Proteomes" id="UP000789375">
    <property type="component" value="Unassembled WGS sequence"/>
</dbReference>
<dbReference type="EMBL" id="CAJVPP010000051">
    <property type="protein sequence ID" value="CAG8437724.1"/>
    <property type="molecule type" value="Genomic_DNA"/>
</dbReference>
<protein>
    <submittedName>
        <fullName evidence="1">9494_t:CDS:1</fullName>
    </submittedName>
</protein>
<dbReference type="AlphaFoldDB" id="A0A9N8YPC2"/>
<evidence type="ECO:0000313" key="1">
    <source>
        <dbReference type="EMBL" id="CAG8437724.1"/>
    </source>
</evidence>
<organism evidence="1 2">
    <name type="scientific">Funneliformis mosseae</name>
    <name type="common">Endomycorrhizal fungus</name>
    <name type="synonym">Glomus mosseae</name>
    <dbReference type="NCBI Taxonomy" id="27381"/>
    <lineage>
        <taxon>Eukaryota</taxon>
        <taxon>Fungi</taxon>
        <taxon>Fungi incertae sedis</taxon>
        <taxon>Mucoromycota</taxon>
        <taxon>Glomeromycotina</taxon>
        <taxon>Glomeromycetes</taxon>
        <taxon>Glomerales</taxon>
        <taxon>Glomeraceae</taxon>
        <taxon>Funneliformis</taxon>
    </lineage>
</organism>
<sequence length="181" mass="20834">MSEDEPAVINHPLSCYKSRIFDYTVKLNEILNQEELSSNKTGLTKEFESCRVSCISELERNSPISDNNETELTEDFGSYKVTDKYYNKTELTEDMESCLIEKIYNKTGVTEDMESCLIVEKNYNKTGLTENLENCLISNSKINESDSKNVNKRPIALEELSTESYNKKTKIESNNNLYEKD</sequence>